<evidence type="ECO:0000313" key="1">
    <source>
        <dbReference type="EMBL" id="VDP22123.1"/>
    </source>
</evidence>
<reference evidence="1 2" key="1">
    <citation type="submission" date="2018-11" db="EMBL/GenBank/DDBJ databases">
        <authorList>
            <consortium name="Pathogen Informatics"/>
        </authorList>
    </citation>
    <scope>NUCLEOTIDE SEQUENCE [LARGE SCALE GENOMIC DNA]</scope>
    <source>
        <strain evidence="1 2">Egypt</strain>
    </source>
</reference>
<evidence type="ECO:0000313" key="2">
    <source>
        <dbReference type="Proteomes" id="UP000272942"/>
    </source>
</evidence>
<accession>A0A3P8FIU4</accession>
<dbReference type="Proteomes" id="UP000272942">
    <property type="component" value="Unassembled WGS sequence"/>
</dbReference>
<name>A0A3P8FIU4_9TREM</name>
<dbReference type="AlphaFoldDB" id="A0A3P8FIU4"/>
<gene>
    <name evidence="1" type="ORF">ECPE_LOCUS381</name>
</gene>
<protein>
    <recommendedName>
        <fullName evidence="3">Ig-like domain-containing protein</fullName>
    </recommendedName>
</protein>
<evidence type="ECO:0008006" key="3">
    <source>
        <dbReference type="Google" id="ProtNLM"/>
    </source>
</evidence>
<dbReference type="SUPFAM" id="SSF48726">
    <property type="entry name" value="Immunoglobulin"/>
    <property type="match status" value="1"/>
</dbReference>
<dbReference type="OrthoDB" id="6244967at2759"/>
<organism evidence="1 2">
    <name type="scientific">Echinostoma caproni</name>
    <dbReference type="NCBI Taxonomy" id="27848"/>
    <lineage>
        <taxon>Eukaryota</taxon>
        <taxon>Metazoa</taxon>
        <taxon>Spiralia</taxon>
        <taxon>Lophotrochozoa</taxon>
        <taxon>Platyhelminthes</taxon>
        <taxon>Trematoda</taxon>
        <taxon>Digenea</taxon>
        <taxon>Plagiorchiida</taxon>
        <taxon>Echinostomata</taxon>
        <taxon>Echinostomatoidea</taxon>
        <taxon>Echinostomatidae</taxon>
        <taxon>Echinostoma</taxon>
    </lineage>
</organism>
<keyword evidence="2" id="KW-1185">Reference proteome</keyword>
<sequence length="247" mass="27621">MRAGSRFLLPYLNPIKHTYPSYGGVCRVQNLPIALFTSVTGTLVLHRRTAAAWKDMALLCTSHFRPEAVYSSYFGGSEKHRKPISFDPYVPYTDQPLEPQSPLYQRVKLEKSPHSRASLSATYRSNPKSTRAVWTKDGGRLPLGFPTPTPYVLTFPESIQSSFSGVYVLTVTDGSSQLEFRYDVDVVGPPEVIRSSPSLLLVMEGKSAELECEIDLYRTLVRLSSCPSRVPFLSSTLSRRVIGFQCM</sequence>
<proteinExistence type="predicted"/>
<dbReference type="InterPro" id="IPR036179">
    <property type="entry name" value="Ig-like_dom_sf"/>
</dbReference>
<dbReference type="EMBL" id="UZAN01001242">
    <property type="protein sequence ID" value="VDP22123.1"/>
    <property type="molecule type" value="Genomic_DNA"/>
</dbReference>